<dbReference type="EMBL" id="BAAAHD010000015">
    <property type="protein sequence ID" value="GAA0553856.1"/>
    <property type="molecule type" value="Genomic_DNA"/>
</dbReference>
<keyword evidence="4" id="KW-1185">Reference proteome</keyword>
<protein>
    <submittedName>
        <fullName evidence="2">Uncharacterized protein</fullName>
    </submittedName>
</protein>
<accession>A0A7W7IHU2</accession>
<organism evidence="2 3">
    <name type="scientific">Actinomadura livida</name>
    <dbReference type="NCBI Taxonomy" id="79909"/>
    <lineage>
        <taxon>Bacteria</taxon>
        <taxon>Bacillati</taxon>
        <taxon>Actinomycetota</taxon>
        <taxon>Actinomycetes</taxon>
        <taxon>Streptosporangiales</taxon>
        <taxon>Thermomonosporaceae</taxon>
        <taxon>Actinomadura</taxon>
    </lineage>
</organism>
<evidence type="ECO:0000313" key="1">
    <source>
        <dbReference type="EMBL" id="GAA0553856.1"/>
    </source>
</evidence>
<dbReference type="EMBL" id="JACHMV010000001">
    <property type="protein sequence ID" value="MBB4777384.1"/>
    <property type="molecule type" value="Genomic_DNA"/>
</dbReference>
<comment type="caution">
    <text evidence="2">The sequence shown here is derived from an EMBL/GenBank/DDBJ whole genome shotgun (WGS) entry which is preliminary data.</text>
</comment>
<name>A0A7W7IHU2_9ACTN</name>
<dbReference type="AlphaFoldDB" id="A0A7W7IHU2"/>
<proteinExistence type="predicted"/>
<dbReference type="Proteomes" id="UP001501427">
    <property type="component" value="Unassembled WGS sequence"/>
</dbReference>
<reference evidence="2 3" key="2">
    <citation type="submission" date="2020-08" db="EMBL/GenBank/DDBJ databases">
        <title>Sequencing the genomes of 1000 actinobacteria strains.</title>
        <authorList>
            <person name="Klenk H.-P."/>
        </authorList>
    </citation>
    <scope>NUCLEOTIDE SEQUENCE [LARGE SCALE GENOMIC DNA]</scope>
    <source>
        <strain evidence="2 3">DSM 44772</strain>
    </source>
</reference>
<evidence type="ECO:0000313" key="3">
    <source>
        <dbReference type="Proteomes" id="UP000549343"/>
    </source>
</evidence>
<reference evidence="1" key="3">
    <citation type="submission" date="2023-12" db="EMBL/GenBank/DDBJ databases">
        <authorList>
            <person name="Sun Q."/>
            <person name="Inoue M."/>
        </authorList>
    </citation>
    <scope>NUCLEOTIDE SEQUENCE</scope>
    <source>
        <strain evidence="1">JCM 10667</strain>
    </source>
</reference>
<reference evidence="1 4" key="1">
    <citation type="journal article" date="2019" name="Int. J. Syst. Evol. Microbiol.">
        <title>The Global Catalogue of Microorganisms (GCM) 10K type strain sequencing project: providing services to taxonomists for standard genome sequencing and annotation.</title>
        <authorList>
            <consortium name="The Broad Institute Genomics Platform"/>
            <consortium name="The Broad Institute Genome Sequencing Center for Infectious Disease"/>
            <person name="Wu L."/>
            <person name="Ma J."/>
        </authorList>
    </citation>
    <scope>NUCLEOTIDE SEQUENCE [LARGE SCALE GENOMIC DNA]</scope>
    <source>
        <strain evidence="1 4">JCM 10667</strain>
    </source>
</reference>
<dbReference type="RefSeq" id="WP_221480867.1">
    <property type="nucleotide sequence ID" value="NZ_BAAAHD010000015.1"/>
</dbReference>
<sequence length="123" mass="13662">MHARPPLGHRFGITSAQVALYDVGVRWGLGDAGAALAAGRHLRPEQFETRERRARLHTDMARAYVQRGWPEPAIARLLQAHRQAASEVRDRPSIRRVAAELVQRHRQVPGARELAAILGPTPS</sequence>
<evidence type="ECO:0000313" key="2">
    <source>
        <dbReference type="EMBL" id="MBB4777384.1"/>
    </source>
</evidence>
<gene>
    <name evidence="2" type="ORF">F4557_005802</name>
    <name evidence="1" type="ORF">GCM10009546_14760</name>
</gene>
<dbReference type="Proteomes" id="UP000549343">
    <property type="component" value="Unassembled WGS sequence"/>
</dbReference>
<evidence type="ECO:0000313" key="4">
    <source>
        <dbReference type="Proteomes" id="UP001501427"/>
    </source>
</evidence>